<dbReference type="EMBL" id="CP108318">
    <property type="protein sequence ID" value="WTW66740.1"/>
    <property type="molecule type" value="Genomic_DNA"/>
</dbReference>
<gene>
    <name evidence="2" type="ORF">OG549_39365</name>
</gene>
<protein>
    <submittedName>
        <fullName evidence="2">Transposase</fullName>
    </submittedName>
</protein>
<dbReference type="AlphaFoldDB" id="A0AAU2VJI4"/>
<evidence type="ECO:0000256" key="1">
    <source>
        <dbReference type="SAM" id="MobiDB-lite"/>
    </source>
</evidence>
<accession>A0AAU2VJI4</accession>
<reference evidence="2" key="1">
    <citation type="submission" date="2022-10" db="EMBL/GenBank/DDBJ databases">
        <title>The complete genomes of actinobacterial strains from the NBC collection.</title>
        <authorList>
            <person name="Joergensen T.S."/>
            <person name="Alvarez Arevalo M."/>
            <person name="Sterndorff E.B."/>
            <person name="Faurdal D."/>
            <person name="Vuksanovic O."/>
            <person name="Mourched A.-S."/>
            <person name="Charusanti P."/>
            <person name="Shaw S."/>
            <person name="Blin K."/>
            <person name="Weber T."/>
        </authorList>
    </citation>
    <scope>NUCLEOTIDE SEQUENCE</scope>
    <source>
        <strain evidence="2">NBC_00003</strain>
    </source>
</reference>
<proteinExistence type="predicted"/>
<sequence length="23" mass="2811">MRLVVEEYADHHNEHRPHRSLGQ</sequence>
<feature type="compositionally biased region" description="Basic and acidic residues" evidence="1">
    <location>
        <begin position="1"/>
        <end position="13"/>
    </location>
</feature>
<name>A0AAU2VJI4_9ACTN</name>
<feature type="compositionally biased region" description="Basic residues" evidence="1">
    <location>
        <begin position="14"/>
        <end position="23"/>
    </location>
</feature>
<evidence type="ECO:0000313" key="2">
    <source>
        <dbReference type="EMBL" id="WTW66740.1"/>
    </source>
</evidence>
<organism evidence="2">
    <name type="scientific">Streptomyces sp. NBC_00003</name>
    <dbReference type="NCBI Taxonomy" id="2903608"/>
    <lineage>
        <taxon>Bacteria</taxon>
        <taxon>Bacillati</taxon>
        <taxon>Actinomycetota</taxon>
        <taxon>Actinomycetes</taxon>
        <taxon>Kitasatosporales</taxon>
        <taxon>Streptomycetaceae</taxon>
        <taxon>Streptomyces</taxon>
    </lineage>
</organism>
<feature type="region of interest" description="Disordered" evidence="1">
    <location>
        <begin position="1"/>
        <end position="23"/>
    </location>
</feature>